<dbReference type="PIRSF" id="PIRSF000460">
    <property type="entry name" value="Pprylas_GlgP"/>
    <property type="match status" value="1"/>
</dbReference>
<keyword evidence="2" id="KW-0808">Transferase</keyword>
<keyword evidence="2" id="KW-0119">Carbohydrate metabolism</keyword>
<comment type="similarity">
    <text evidence="1 2">Belongs to the glycogen phosphorylase family.</text>
</comment>
<dbReference type="Gene3D" id="3.40.50.2000">
    <property type="entry name" value="Glycogen Phosphorylase B"/>
    <property type="match status" value="1"/>
</dbReference>
<dbReference type="GO" id="GO:0030170">
    <property type="term" value="F:pyridoxal phosphate binding"/>
    <property type="evidence" value="ECO:0007669"/>
    <property type="project" value="TreeGrafter"/>
</dbReference>
<organism evidence="4">
    <name type="scientific">Populus davidiana</name>
    <dbReference type="NCBI Taxonomy" id="266767"/>
    <lineage>
        <taxon>Eukaryota</taxon>
        <taxon>Viridiplantae</taxon>
        <taxon>Streptophyta</taxon>
        <taxon>Embryophyta</taxon>
        <taxon>Tracheophyta</taxon>
        <taxon>Spermatophyta</taxon>
        <taxon>Magnoliopsida</taxon>
        <taxon>eudicotyledons</taxon>
        <taxon>Gunneridae</taxon>
        <taxon>Pentapetalae</taxon>
        <taxon>rosids</taxon>
        <taxon>fabids</taxon>
        <taxon>Malpighiales</taxon>
        <taxon>Salicaceae</taxon>
        <taxon>Saliceae</taxon>
        <taxon>Populus</taxon>
    </lineage>
</organism>
<keyword evidence="2" id="KW-0663">Pyridoxal phosphate</keyword>
<evidence type="ECO:0000256" key="3">
    <source>
        <dbReference type="SAM" id="MobiDB-lite"/>
    </source>
</evidence>
<evidence type="ECO:0000256" key="1">
    <source>
        <dbReference type="ARBA" id="ARBA00006047"/>
    </source>
</evidence>
<accession>A0A6M2FCI2</accession>
<comment type="function">
    <text evidence="2">Allosteric enzyme that catalyzes the rate-limiting step in glycogen catabolism, the phosphorolytic cleavage of glycogen to produce glucose-1-phosphate, and plays a central role in maintaining cellular and organismal glucose homeostasis.</text>
</comment>
<dbReference type="GO" id="GO:0008184">
    <property type="term" value="F:glycogen phosphorylase activity"/>
    <property type="evidence" value="ECO:0007669"/>
    <property type="project" value="InterPro"/>
</dbReference>
<dbReference type="GO" id="GO:0005737">
    <property type="term" value="C:cytoplasm"/>
    <property type="evidence" value="ECO:0007669"/>
    <property type="project" value="TreeGrafter"/>
</dbReference>
<dbReference type="EC" id="2.4.1.1" evidence="2"/>
<feature type="compositionally biased region" description="Acidic residues" evidence="3">
    <location>
        <begin position="554"/>
        <end position="564"/>
    </location>
</feature>
<name>A0A6M2FCI2_9ROSI</name>
<dbReference type="InterPro" id="IPR000811">
    <property type="entry name" value="Glyco_trans_35"/>
</dbReference>
<dbReference type="GO" id="GO:0005980">
    <property type="term" value="P:glycogen catabolic process"/>
    <property type="evidence" value="ECO:0007669"/>
    <property type="project" value="TreeGrafter"/>
</dbReference>
<dbReference type="AlphaFoldDB" id="A0A6M2FCI2"/>
<reference evidence="4" key="1">
    <citation type="submission" date="2020-03" db="EMBL/GenBank/DDBJ databases">
        <authorList>
            <person name="Zhang R."/>
        </authorList>
    </citation>
    <scope>NUCLEOTIDE SEQUENCE</scope>
</reference>
<dbReference type="FunFam" id="3.40.50.2000:FF:000105">
    <property type="entry name" value="Alpha-1,4 glucan phosphorylase"/>
    <property type="match status" value="1"/>
</dbReference>
<comment type="cofactor">
    <cofactor evidence="2">
        <name>pyridoxal 5'-phosphate</name>
        <dbReference type="ChEBI" id="CHEBI:597326"/>
    </cofactor>
</comment>
<feature type="region of interest" description="Disordered" evidence="3">
    <location>
        <begin position="547"/>
        <end position="572"/>
    </location>
</feature>
<protein>
    <recommendedName>
        <fullName evidence="2">Alpha-1,4 glucan phosphorylase</fullName>
        <ecNumber evidence="2">2.4.1.1</ecNumber>
    </recommendedName>
</protein>
<keyword evidence="2" id="KW-0328">Glycosyltransferase</keyword>
<evidence type="ECO:0000256" key="2">
    <source>
        <dbReference type="RuleBase" id="RU000587"/>
    </source>
</evidence>
<dbReference type="Pfam" id="PF00343">
    <property type="entry name" value="Phosphorylase"/>
    <property type="match status" value="2"/>
</dbReference>
<dbReference type="PANTHER" id="PTHR11468">
    <property type="entry name" value="GLYCOGEN PHOSPHORYLASE"/>
    <property type="match status" value="1"/>
</dbReference>
<evidence type="ECO:0000313" key="4">
    <source>
        <dbReference type="EMBL" id="NUU93785.1"/>
    </source>
</evidence>
<sequence>MATLPFSAAQSISVSGFNYRAHHSNLFFVRAPRFFSRLKRRNLSVKNIASDQRQELKDPSVNGEASLETLEPDSASIAASIQYHAEFTPLFSPEHFDLPKAFVATAESVRDSLIINWNATYKYYEKMNVKQAYYLSMEYLQGRALLNAIGNLELSGTYADALIRLGHELEDVAGQEPDAALGNGGLGRLASCFLDSLATLNYPAWGYGLRYKYGLFKQLITKDGQEEVAENWLEMGNPWEIVRNDVSYSVKFYGEVISKPDGSKEWIGGENITAVAYDVPIPGYKTKTTINLRLWSTKVAPNEFDLRAYNAGDHAKACAALKNAEKICYILYPGDESIEGKILRLKQQYTLCSASLQDIIAHFERRSGNPVNWEKFPDKVAVQMNDTHPTLCIPELIRILIDLKGLSWKESWDITQRTVAYTNHTVLPEALEKWSLDLLQKLLPRHVEIIRMIDEEVRLKRWDDFYRHQLFRLFPLQFCCHLSSIPSVIQLIHTIIAEYGTEDLDLLQHKLKQMRILDNIELPDSVLELLVKQEESSAVDSIKEVKVSDKETESADEEQSEEQDTDAKDVVTFDPDPNLPKMVRMANLCVVGGSAVNGVAEIHSEIVKNEVFNEFYKDYCALNFLRD</sequence>
<dbReference type="EMBL" id="GILB01013452">
    <property type="protein sequence ID" value="NUU93785.1"/>
    <property type="molecule type" value="Transcribed_RNA"/>
</dbReference>
<dbReference type="PANTHER" id="PTHR11468:SF27">
    <property type="entry name" value="ALPHA-1,4 GLUCAN PHOSPHORYLASE L-2 ISOZYME, CHLOROPLASTIC_AMYLOPLASTIC"/>
    <property type="match status" value="1"/>
</dbReference>
<dbReference type="SUPFAM" id="SSF53756">
    <property type="entry name" value="UDP-Glycosyltransferase/glycogen phosphorylase"/>
    <property type="match status" value="2"/>
</dbReference>
<comment type="catalytic activity">
    <reaction evidence="2">
        <text>[(1-&gt;4)-alpha-D-glucosyl](n) + phosphate = [(1-&gt;4)-alpha-D-glucosyl](n-1) + alpha-D-glucose 1-phosphate</text>
        <dbReference type="Rhea" id="RHEA:41732"/>
        <dbReference type="Rhea" id="RHEA-COMP:9584"/>
        <dbReference type="Rhea" id="RHEA-COMP:9586"/>
        <dbReference type="ChEBI" id="CHEBI:15444"/>
        <dbReference type="ChEBI" id="CHEBI:43474"/>
        <dbReference type="ChEBI" id="CHEBI:58601"/>
        <dbReference type="EC" id="2.4.1.1"/>
    </reaction>
</comment>
<proteinExistence type="inferred from homology"/>